<name>A0A2P5P5Q8_9CHLR</name>
<evidence type="ECO:0000313" key="10">
    <source>
        <dbReference type="Proteomes" id="UP000235653"/>
    </source>
</evidence>
<dbReference type="EC" id="1.2.1.41" evidence="7"/>
<organism evidence="9 10">
    <name type="scientific">Dehalogenimonas etheniformans</name>
    <dbReference type="NCBI Taxonomy" id="1536648"/>
    <lineage>
        <taxon>Bacteria</taxon>
        <taxon>Bacillati</taxon>
        <taxon>Chloroflexota</taxon>
        <taxon>Dehalococcoidia</taxon>
        <taxon>Dehalococcoidales</taxon>
        <taxon>Dehalococcoidaceae</taxon>
        <taxon>Dehalogenimonas</taxon>
    </lineage>
</organism>
<keyword evidence="4 7" id="KW-0521">NADP</keyword>
<dbReference type="InterPro" id="IPR016161">
    <property type="entry name" value="Ald_DH/histidinol_DH"/>
</dbReference>
<evidence type="ECO:0000256" key="7">
    <source>
        <dbReference type="HAMAP-Rule" id="MF_00412"/>
    </source>
</evidence>
<dbReference type="RefSeq" id="WP_102330636.1">
    <property type="nucleotide sequence ID" value="NZ_CP058566.2"/>
</dbReference>
<feature type="domain" description="Aldehyde dehydrogenase" evidence="8">
    <location>
        <begin position="12"/>
        <end position="292"/>
    </location>
</feature>
<dbReference type="InterPro" id="IPR016162">
    <property type="entry name" value="Ald_DH_N"/>
</dbReference>
<dbReference type="Gene3D" id="3.40.605.10">
    <property type="entry name" value="Aldehyde Dehydrogenase, Chain A, domain 1"/>
    <property type="match status" value="1"/>
</dbReference>
<evidence type="ECO:0000256" key="2">
    <source>
        <dbReference type="ARBA" id="ARBA00022605"/>
    </source>
</evidence>
<dbReference type="Proteomes" id="UP000235653">
    <property type="component" value="Unassembled WGS sequence"/>
</dbReference>
<comment type="caution">
    <text evidence="9">The sequence shown here is derived from an EMBL/GenBank/DDBJ whole genome shotgun (WGS) entry which is preliminary data.</text>
</comment>
<dbReference type="OrthoDB" id="9809970at2"/>
<comment type="pathway">
    <text evidence="1 7">Amino-acid biosynthesis; L-proline biosynthesis; L-glutamate 5-semialdehyde from L-glutamate: step 2/2.</text>
</comment>
<evidence type="ECO:0000256" key="3">
    <source>
        <dbReference type="ARBA" id="ARBA00022650"/>
    </source>
</evidence>
<dbReference type="PANTHER" id="PTHR11063:SF8">
    <property type="entry name" value="DELTA-1-PYRROLINE-5-CARBOXYLATE SYNTHASE"/>
    <property type="match status" value="1"/>
</dbReference>
<protein>
    <recommendedName>
        <fullName evidence="7">Gamma-glutamyl phosphate reductase</fullName>
        <shortName evidence="7">GPR</shortName>
        <ecNumber evidence="7">1.2.1.41</ecNumber>
    </recommendedName>
    <alternativeName>
        <fullName evidence="7">Glutamate-5-semialdehyde dehydrogenase</fullName>
    </alternativeName>
    <alternativeName>
        <fullName evidence="7">Glutamyl-gamma-semialdehyde dehydrogenase</fullName>
        <shortName evidence="7">GSA dehydrogenase</shortName>
    </alternativeName>
</protein>
<evidence type="ECO:0000256" key="1">
    <source>
        <dbReference type="ARBA" id="ARBA00004985"/>
    </source>
</evidence>
<evidence type="ECO:0000256" key="4">
    <source>
        <dbReference type="ARBA" id="ARBA00022857"/>
    </source>
</evidence>
<accession>A0A2P5P5Q8</accession>
<evidence type="ECO:0000256" key="6">
    <source>
        <dbReference type="ARBA" id="ARBA00049024"/>
    </source>
</evidence>
<comment type="catalytic activity">
    <reaction evidence="6 7">
        <text>L-glutamate 5-semialdehyde + phosphate + NADP(+) = L-glutamyl 5-phosphate + NADPH + H(+)</text>
        <dbReference type="Rhea" id="RHEA:19541"/>
        <dbReference type="ChEBI" id="CHEBI:15378"/>
        <dbReference type="ChEBI" id="CHEBI:43474"/>
        <dbReference type="ChEBI" id="CHEBI:57783"/>
        <dbReference type="ChEBI" id="CHEBI:58066"/>
        <dbReference type="ChEBI" id="CHEBI:58274"/>
        <dbReference type="ChEBI" id="CHEBI:58349"/>
        <dbReference type="EC" id="1.2.1.41"/>
    </reaction>
</comment>
<dbReference type="InterPro" id="IPR015590">
    <property type="entry name" value="Aldehyde_DH_dom"/>
</dbReference>
<sequence length="425" mass="45428">MTVDPVIELEMQCRRAKLASRKLAYTGIAAKNSALENIAADLLSQKETILEANAIDQLEARKIGMAPAMLDRLALTPYTIDLIAADVRSVGGLPDPIGEIFDMRTLSNGLTLGKKRVPLGVIAAIYESRPNVTVDITALCLKAGNAVILRGGKETINSNRALVKIIIGALERAGIDPNVVQFIDNTDRSLVPHLLKMNDRIDLVIPRGGTGLIKFVKENSTIPVVAGGAGVCHTFVDASARIDRAVAIVYNAKVQKPSACNALDTILVHREIAAAFLPKAAAELANTGVELHCDPRSMAILGSQPELKLVSAVDEDWGKEFLALTAAVKVVDSLDEALDHIAAYGDGHSEAIITEDYSNAQRFLNEVDAAAVYVNSSTRFTDGAQFGLGAEVGISTQKMHARGPLGLKEITSYKWLVYGSGQTRP</sequence>
<reference evidence="9 10" key="1">
    <citation type="journal article" date="2017" name="ISME J.">
        <title>Grape pomace compost harbors organohalide-respiring Dehalogenimonas species with novel reductive dehalogenase genes.</title>
        <authorList>
            <person name="Yang Y."/>
            <person name="Higgins S.A."/>
            <person name="Yan J."/>
            <person name="Simsir B."/>
            <person name="Chourey K."/>
            <person name="Iyer R."/>
            <person name="Hettich R.L."/>
            <person name="Baldwin B."/>
            <person name="Ogles D.M."/>
            <person name="Loffler F.E."/>
        </authorList>
    </citation>
    <scope>NUCLEOTIDE SEQUENCE [LARGE SCALE GENOMIC DNA]</scope>
    <source>
        <strain evidence="9 10">GP</strain>
    </source>
</reference>
<dbReference type="Gene3D" id="3.40.309.10">
    <property type="entry name" value="Aldehyde Dehydrogenase, Chain A, domain 2"/>
    <property type="match status" value="1"/>
</dbReference>
<dbReference type="PIRSF" id="PIRSF000151">
    <property type="entry name" value="GPR"/>
    <property type="match status" value="1"/>
</dbReference>
<keyword evidence="7" id="KW-0963">Cytoplasm</keyword>
<dbReference type="SUPFAM" id="SSF53720">
    <property type="entry name" value="ALDH-like"/>
    <property type="match status" value="1"/>
</dbReference>
<evidence type="ECO:0000256" key="5">
    <source>
        <dbReference type="ARBA" id="ARBA00023002"/>
    </source>
</evidence>
<evidence type="ECO:0000313" key="9">
    <source>
        <dbReference type="EMBL" id="PPD57624.1"/>
    </source>
</evidence>
<dbReference type="InterPro" id="IPR000965">
    <property type="entry name" value="GPR_dom"/>
</dbReference>
<dbReference type="NCBIfam" id="NF001221">
    <property type="entry name" value="PRK00197.1"/>
    <property type="match status" value="1"/>
</dbReference>
<dbReference type="InterPro" id="IPR012134">
    <property type="entry name" value="Glu-5-SA_DH"/>
</dbReference>
<dbReference type="EMBL" id="JQAN02000011">
    <property type="protein sequence ID" value="PPD57624.1"/>
    <property type="molecule type" value="Genomic_DNA"/>
</dbReference>
<keyword evidence="10" id="KW-1185">Reference proteome</keyword>
<keyword evidence="3 7" id="KW-0641">Proline biosynthesis</keyword>
<dbReference type="HAMAP" id="MF_00412">
    <property type="entry name" value="ProA"/>
    <property type="match status" value="1"/>
</dbReference>
<dbReference type="UniPathway" id="UPA00098">
    <property type="reaction ID" value="UER00360"/>
</dbReference>
<dbReference type="NCBIfam" id="TIGR00407">
    <property type="entry name" value="proA"/>
    <property type="match status" value="1"/>
</dbReference>
<dbReference type="InterPro" id="IPR016163">
    <property type="entry name" value="Ald_DH_C"/>
</dbReference>
<dbReference type="FunFam" id="3.40.309.10:FF:000006">
    <property type="entry name" value="Gamma-glutamyl phosphate reductase"/>
    <property type="match status" value="1"/>
</dbReference>
<dbReference type="GO" id="GO:0005737">
    <property type="term" value="C:cytoplasm"/>
    <property type="evidence" value="ECO:0007669"/>
    <property type="project" value="UniProtKB-SubCell"/>
</dbReference>
<dbReference type="Pfam" id="PF00171">
    <property type="entry name" value="Aldedh"/>
    <property type="match status" value="1"/>
</dbReference>
<comment type="similarity">
    <text evidence="7">Belongs to the gamma-glutamyl phosphate reductase family.</text>
</comment>
<comment type="function">
    <text evidence="7">Catalyzes the NADPH-dependent reduction of L-glutamate 5-phosphate into L-glutamate 5-semialdehyde and phosphate. The product spontaneously undergoes cyclization to form 1-pyrroline-5-carboxylate.</text>
</comment>
<dbReference type="AlphaFoldDB" id="A0A2P5P5Q8"/>
<gene>
    <name evidence="7" type="primary">proA</name>
    <name evidence="9" type="ORF">JP09_007730</name>
</gene>
<dbReference type="CDD" id="cd07079">
    <property type="entry name" value="ALDH_F18-19_ProA-GPR"/>
    <property type="match status" value="1"/>
</dbReference>
<dbReference type="GO" id="GO:0004350">
    <property type="term" value="F:glutamate-5-semialdehyde dehydrogenase activity"/>
    <property type="evidence" value="ECO:0007669"/>
    <property type="project" value="UniProtKB-UniRule"/>
</dbReference>
<dbReference type="GO" id="GO:0055129">
    <property type="term" value="P:L-proline biosynthetic process"/>
    <property type="evidence" value="ECO:0007669"/>
    <property type="project" value="UniProtKB-UniRule"/>
</dbReference>
<dbReference type="GO" id="GO:0050661">
    <property type="term" value="F:NADP binding"/>
    <property type="evidence" value="ECO:0007669"/>
    <property type="project" value="InterPro"/>
</dbReference>
<proteinExistence type="inferred from homology"/>
<evidence type="ECO:0000259" key="8">
    <source>
        <dbReference type="Pfam" id="PF00171"/>
    </source>
</evidence>
<keyword evidence="2 7" id="KW-0028">Amino-acid biosynthesis</keyword>
<comment type="subcellular location">
    <subcellularLocation>
        <location evidence="7">Cytoplasm</location>
    </subcellularLocation>
</comment>
<dbReference type="PANTHER" id="PTHR11063">
    <property type="entry name" value="GLUTAMATE SEMIALDEHYDE DEHYDROGENASE"/>
    <property type="match status" value="1"/>
</dbReference>
<keyword evidence="5 7" id="KW-0560">Oxidoreductase</keyword>